<evidence type="ECO:0000313" key="9">
    <source>
        <dbReference type="Proteomes" id="UP000201728"/>
    </source>
</evidence>
<keyword evidence="6 7" id="KW-0472">Membrane</keyword>
<dbReference type="GO" id="GO:0006835">
    <property type="term" value="P:dicarboxylic acid transport"/>
    <property type="evidence" value="ECO:0007669"/>
    <property type="project" value="TreeGrafter"/>
</dbReference>
<dbReference type="Pfam" id="PF00375">
    <property type="entry name" value="SDF"/>
    <property type="match status" value="1"/>
</dbReference>
<proteinExistence type="predicted"/>
<keyword evidence="3" id="KW-1003">Cell membrane</keyword>
<comment type="subcellular location">
    <subcellularLocation>
        <location evidence="1">Cell membrane</location>
        <topology evidence="1">Multi-pass membrane protein</topology>
    </subcellularLocation>
</comment>
<evidence type="ECO:0000256" key="4">
    <source>
        <dbReference type="ARBA" id="ARBA00022692"/>
    </source>
</evidence>
<evidence type="ECO:0000256" key="2">
    <source>
        <dbReference type="ARBA" id="ARBA00022448"/>
    </source>
</evidence>
<feature type="transmembrane region" description="Helical" evidence="7">
    <location>
        <begin position="70"/>
        <end position="96"/>
    </location>
</feature>
<dbReference type="Proteomes" id="UP000201728">
    <property type="component" value="Chromosome"/>
</dbReference>
<sequence>MLRSYLFSLMLLLSILLGGIVGYSFEQVKLLKPIGDIFLNLILTAIVPLVFFSIASAITKAGSLGRVGKILSRMILVFLMTGLIAALYALLVVKIFPLANNFSLQFASPANTAVPDFSEQIVNIFTVSHFNQLFSHEHISALIIFSLIVGLALASIDGKGTTFVKFLQEGEILFMRVISLIMYFAPVGFFAYFAVLVNELGPKLVENYLRIGVIYYASSVVYFIIVFSLYAYFSAKLKGLKLFWQNIFLPATTALATCSSAASIPANLFATKNMGISPEISETVIPLGSIVHKDGSVIGGIFKIAFLFAVFHLDFTGLHVLLPAIIVSILVGTVMGAIPSGGMIGELLILAVYGFPSSVLLAVAAISVIIDPIATMLNVTGNTVSSMLIARLVDGKKWFIPKNATLSD</sequence>
<feature type="transmembrane region" description="Helical" evidence="7">
    <location>
        <begin position="319"/>
        <end position="338"/>
    </location>
</feature>
<feature type="transmembrane region" description="Helical" evidence="7">
    <location>
        <begin position="295"/>
        <end position="313"/>
    </location>
</feature>
<feature type="transmembrane region" description="Helical" evidence="7">
    <location>
        <begin position="177"/>
        <end position="196"/>
    </location>
</feature>
<name>A0A222P6N1_9GAMM</name>
<evidence type="ECO:0000256" key="3">
    <source>
        <dbReference type="ARBA" id="ARBA00022475"/>
    </source>
</evidence>
<dbReference type="EMBL" id="CP016397">
    <property type="protein sequence ID" value="ASQ47492.1"/>
    <property type="molecule type" value="Genomic_DNA"/>
</dbReference>
<dbReference type="Gene3D" id="1.10.3860.10">
    <property type="entry name" value="Sodium:dicarboxylate symporter"/>
    <property type="match status" value="1"/>
</dbReference>
<organism evidence="8 9">
    <name type="scientific">Legionella clemsonensis</name>
    <dbReference type="NCBI Taxonomy" id="1867846"/>
    <lineage>
        <taxon>Bacteria</taxon>
        <taxon>Pseudomonadati</taxon>
        <taxon>Pseudomonadota</taxon>
        <taxon>Gammaproteobacteria</taxon>
        <taxon>Legionellales</taxon>
        <taxon>Legionellaceae</taxon>
        <taxon>Legionella</taxon>
    </lineage>
</organism>
<dbReference type="AlphaFoldDB" id="A0A222P6N1"/>
<dbReference type="OrthoDB" id="9768885at2"/>
<feature type="transmembrane region" description="Helical" evidence="7">
    <location>
        <begin position="38"/>
        <end position="58"/>
    </location>
</feature>
<evidence type="ECO:0000256" key="7">
    <source>
        <dbReference type="SAM" id="Phobius"/>
    </source>
</evidence>
<accession>A0A222P6N1</accession>
<dbReference type="GO" id="GO:0005886">
    <property type="term" value="C:plasma membrane"/>
    <property type="evidence" value="ECO:0007669"/>
    <property type="project" value="UniProtKB-SubCell"/>
</dbReference>
<feature type="transmembrane region" description="Helical" evidence="7">
    <location>
        <begin position="138"/>
        <end position="156"/>
    </location>
</feature>
<evidence type="ECO:0000256" key="6">
    <source>
        <dbReference type="ARBA" id="ARBA00023136"/>
    </source>
</evidence>
<evidence type="ECO:0000256" key="5">
    <source>
        <dbReference type="ARBA" id="ARBA00022989"/>
    </source>
</evidence>
<evidence type="ECO:0000256" key="1">
    <source>
        <dbReference type="ARBA" id="ARBA00004651"/>
    </source>
</evidence>
<dbReference type="PANTHER" id="PTHR42865:SF7">
    <property type="entry name" value="PROTON_GLUTAMATE-ASPARTATE SYMPORTER"/>
    <property type="match status" value="1"/>
</dbReference>
<dbReference type="KEGG" id="lcd:clem_14835"/>
<dbReference type="PANTHER" id="PTHR42865">
    <property type="entry name" value="PROTON/GLUTAMATE-ASPARTATE SYMPORTER"/>
    <property type="match status" value="1"/>
</dbReference>
<dbReference type="GO" id="GO:0015293">
    <property type="term" value="F:symporter activity"/>
    <property type="evidence" value="ECO:0007669"/>
    <property type="project" value="UniProtKB-KW"/>
</dbReference>
<dbReference type="PRINTS" id="PR00173">
    <property type="entry name" value="EDTRNSPORT"/>
</dbReference>
<keyword evidence="4 7" id="KW-0812">Transmembrane</keyword>
<feature type="transmembrane region" description="Helical" evidence="7">
    <location>
        <begin position="347"/>
        <end position="370"/>
    </location>
</feature>
<keyword evidence="9" id="KW-1185">Reference proteome</keyword>
<keyword evidence="5 7" id="KW-1133">Transmembrane helix</keyword>
<dbReference type="SUPFAM" id="SSF118215">
    <property type="entry name" value="Proton glutamate symport protein"/>
    <property type="match status" value="1"/>
</dbReference>
<feature type="transmembrane region" description="Helical" evidence="7">
    <location>
        <begin position="208"/>
        <end position="233"/>
    </location>
</feature>
<keyword evidence="2" id="KW-0813">Transport</keyword>
<evidence type="ECO:0000313" key="8">
    <source>
        <dbReference type="EMBL" id="ASQ47492.1"/>
    </source>
</evidence>
<protein>
    <submittedName>
        <fullName evidence="8">Proton/sodium-glutamate symport protein</fullName>
    </submittedName>
</protein>
<dbReference type="InterPro" id="IPR036458">
    <property type="entry name" value="Na:dicarbo_symporter_sf"/>
</dbReference>
<gene>
    <name evidence="8" type="primary">gltT_2</name>
    <name evidence="8" type="ORF">clem_14835</name>
</gene>
<reference evidence="9" key="1">
    <citation type="submission" date="2016-07" db="EMBL/GenBank/DDBJ databases">
        <authorList>
            <person name="Florea S."/>
            <person name="Webb J.S."/>
            <person name="Jaromczyk J."/>
            <person name="Schardl C.L."/>
        </authorList>
    </citation>
    <scope>NUCLEOTIDE SEQUENCE [LARGE SCALE GENOMIC DNA]</scope>
    <source>
        <strain evidence="9">CDC-D5610</strain>
    </source>
</reference>
<dbReference type="InterPro" id="IPR001991">
    <property type="entry name" value="Na-dicarboxylate_symporter"/>
</dbReference>